<comment type="similarity">
    <text evidence="2">Belongs to the binding-protein-dependent transport system permease family. FecCD subfamily.</text>
</comment>
<dbReference type="CDD" id="cd06550">
    <property type="entry name" value="TM_ABC_iron-siderophores_like"/>
    <property type="match status" value="1"/>
</dbReference>
<proteinExistence type="inferred from homology"/>
<evidence type="ECO:0000256" key="7">
    <source>
        <dbReference type="ARBA" id="ARBA00023136"/>
    </source>
</evidence>
<reference evidence="11" key="2">
    <citation type="submission" date="2020-09" db="EMBL/GenBank/DDBJ databases">
        <authorList>
            <consortium name="NCBI Pathogen Detection Project"/>
        </authorList>
    </citation>
    <scope>NUCLEOTIDE SEQUENCE</scope>
    <source>
        <strain evidence="11">O50</strain>
    </source>
</reference>
<feature type="transmembrane region" description="Helical" evidence="8">
    <location>
        <begin position="58"/>
        <end position="77"/>
    </location>
</feature>
<keyword evidence="5 8" id="KW-0812">Transmembrane</keyword>
<organism evidence="9">
    <name type="scientific">Citrobacter freundii</name>
    <dbReference type="NCBI Taxonomy" id="546"/>
    <lineage>
        <taxon>Bacteria</taxon>
        <taxon>Pseudomonadati</taxon>
        <taxon>Pseudomonadota</taxon>
        <taxon>Gammaproteobacteria</taxon>
        <taxon>Enterobacterales</taxon>
        <taxon>Enterobacteriaceae</taxon>
        <taxon>Citrobacter</taxon>
        <taxon>Citrobacter freundii complex</taxon>
    </lineage>
</organism>
<dbReference type="InterPro" id="IPR000522">
    <property type="entry name" value="ABC_transptr_permease_BtuC"/>
</dbReference>
<dbReference type="AlphaFoldDB" id="A0A133L694"/>
<dbReference type="EMBL" id="ABBJDF010000004">
    <property type="protein sequence ID" value="EHT9937878.1"/>
    <property type="molecule type" value="Genomic_DNA"/>
</dbReference>
<dbReference type="PANTHER" id="PTHR30472:SF25">
    <property type="entry name" value="ABC TRANSPORTER PERMEASE PROTEIN MJ0876-RELATED"/>
    <property type="match status" value="1"/>
</dbReference>
<feature type="transmembrane region" description="Helical" evidence="8">
    <location>
        <begin position="89"/>
        <end position="111"/>
    </location>
</feature>
<keyword evidence="4" id="KW-1003">Cell membrane</keyword>
<accession>A0A133L694</accession>
<dbReference type="Proteomes" id="UP001279522">
    <property type="component" value="Unassembled WGS sequence"/>
</dbReference>
<dbReference type="Pfam" id="PF01032">
    <property type="entry name" value="FecCD"/>
    <property type="match status" value="1"/>
</dbReference>
<comment type="caution">
    <text evidence="9">The sequence shown here is derived from an EMBL/GenBank/DDBJ whole genome shotgun (WGS) entry which is preliminary data.</text>
</comment>
<dbReference type="GO" id="GO:0022857">
    <property type="term" value="F:transmembrane transporter activity"/>
    <property type="evidence" value="ECO:0007669"/>
    <property type="project" value="InterPro"/>
</dbReference>
<dbReference type="EMBL" id="DACSXJ010000004">
    <property type="protein sequence ID" value="HAT3896569.1"/>
    <property type="molecule type" value="Genomic_DNA"/>
</dbReference>
<gene>
    <name evidence="11" type="ORF">I9Y29_000975</name>
    <name evidence="9" type="ORF">KY227_000913</name>
    <name evidence="10" type="ORF">SGX49_001886</name>
</gene>
<feature type="transmembrane region" description="Helical" evidence="8">
    <location>
        <begin position="311"/>
        <end position="328"/>
    </location>
</feature>
<name>A0A133L694_CITFR</name>
<dbReference type="PANTHER" id="PTHR30472">
    <property type="entry name" value="FERRIC ENTEROBACTIN TRANSPORT SYSTEM PERMEASE PROTEIN"/>
    <property type="match status" value="1"/>
</dbReference>
<evidence type="ECO:0000256" key="2">
    <source>
        <dbReference type="ARBA" id="ARBA00007935"/>
    </source>
</evidence>
<protein>
    <submittedName>
        <fullName evidence="9">Iron ABC transporter permease</fullName>
    </submittedName>
</protein>
<sequence length="334" mass="35576">MERCVLKDSLSSVSILTGLSLLLVALMLFGASQGALNISFSALFNDEYRDIWLNIRLPRVLLAVLVGAALATAGVIMQGLFRNPMADPGLLGVSSGSALMVGIAIVIPFSFPVVLVLYEQMIFAVAGSMVVCTIIFLISQRHSHGGMMQLLLAGIAINALCGSAIGVLSYVGDEQQLRQLTLWMMGNLGQAQWPTLLVASTFVLPAIAVTVCMAGTLNLLQLGDEEAHYLGVNVKRKRQQLLLLSSLLVGAAVSVSGVIGFIGLVIPHLIRMTTGADHRWLIPCSTLAGACLLLIADTLARTLVQPAEMPVGLLTSLIGGPYFLWLILRSRRVS</sequence>
<dbReference type="Gene3D" id="1.10.3470.10">
    <property type="entry name" value="ABC transporter involved in vitamin B12 uptake, BtuC"/>
    <property type="match status" value="1"/>
</dbReference>
<evidence type="ECO:0000256" key="3">
    <source>
        <dbReference type="ARBA" id="ARBA00022448"/>
    </source>
</evidence>
<evidence type="ECO:0000256" key="8">
    <source>
        <dbReference type="SAM" id="Phobius"/>
    </source>
</evidence>
<feature type="transmembrane region" description="Helical" evidence="8">
    <location>
        <begin position="150"/>
        <end position="171"/>
    </location>
</feature>
<keyword evidence="6 8" id="KW-1133">Transmembrane helix</keyword>
<evidence type="ECO:0000313" key="9">
    <source>
        <dbReference type="EMBL" id="EHT9937878.1"/>
    </source>
</evidence>
<evidence type="ECO:0000313" key="11">
    <source>
        <dbReference type="EMBL" id="HAT3896569.1"/>
    </source>
</evidence>
<reference evidence="11" key="1">
    <citation type="journal article" date="2018" name="Genome Biol.">
        <title>SKESA: strategic k-mer extension for scrupulous assemblies.</title>
        <authorList>
            <person name="Souvorov A."/>
            <person name="Agarwala R."/>
            <person name="Lipman D.J."/>
        </authorList>
    </citation>
    <scope>NUCLEOTIDE SEQUENCE</scope>
    <source>
        <strain evidence="11">O50</strain>
    </source>
</reference>
<dbReference type="InterPro" id="IPR037294">
    <property type="entry name" value="ABC_BtuC-like"/>
</dbReference>
<dbReference type="GO" id="GO:0033214">
    <property type="term" value="P:siderophore-iron import into cell"/>
    <property type="evidence" value="ECO:0007669"/>
    <property type="project" value="TreeGrafter"/>
</dbReference>
<dbReference type="FunFam" id="1.10.3470.10:FF:000001">
    <property type="entry name" value="Vitamin B12 ABC transporter permease BtuC"/>
    <property type="match status" value="1"/>
</dbReference>
<feature type="transmembrane region" description="Helical" evidence="8">
    <location>
        <begin position="191"/>
        <end position="220"/>
    </location>
</feature>
<comment type="subcellular location">
    <subcellularLocation>
        <location evidence="1">Cell membrane</location>
        <topology evidence="1">Multi-pass membrane protein</topology>
    </subcellularLocation>
</comment>
<keyword evidence="7 8" id="KW-0472">Membrane</keyword>
<dbReference type="GO" id="GO:0005886">
    <property type="term" value="C:plasma membrane"/>
    <property type="evidence" value="ECO:0007669"/>
    <property type="project" value="UniProtKB-SubCell"/>
</dbReference>
<dbReference type="Proteomes" id="UP000855471">
    <property type="component" value="Unassembled WGS sequence"/>
</dbReference>
<dbReference type="EMBL" id="ABOSXX010000006">
    <property type="protein sequence ID" value="ELV3679475.1"/>
    <property type="molecule type" value="Genomic_DNA"/>
</dbReference>
<evidence type="ECO:0000256" key="1">
    <source>
        <dbReference type="ARBA" id="ARBA00004651"/>
    </source>
</evidence>
<reference evidence="9" key="3">
    <citation type="submission" date="2021-07" db="EMBL/GenBank/DDBJ databases">
        <authorList>
            <consortium name="Clinical and Environmental Microbiology Branch: Whole genome sequencing antimicrobial resistance pathogens in the healthcare setting"/>
        </authorList>
    </citation>
    <scope>NUCLEOTIDE SEQUENCE</scope>
    <source>
        <strain evidence="9">2021DK-00049</strain>
        <strain evidence="10">2023GN-00287</strain>
    </source>
</reference>
<dbReference type="SUPFAM" id="SSF81345">
    <property type="entry name" value="ABC transporter involved in vitamin B12 uptake, BtuC"/>
    <property type="match status" value="1"/>
</dbReference>
<evidence type="ECO:0000256" key="6">
    <source>
        <dbReference type="ARBA" id="ARBA00022989"/>
    </source>
</evidence>
<evidence type="ECO:0000256" key="4">
    <source>
        <dbReference type="ARBA" id="ARBA00022475"/>
    </source>
</evidence>
<keyword evidence="3" id="KW-0813">Transport</keyword>
<feature type="transmembrane region" description="Helical" evidence="8">
    <location>
        <begin position="117"/>
        <end position="138"/>
    </location>
</feature>
<feature type="transmembrane region" description="Helical" evidence="8">
    <location>
        <begin position="241"/>
        <end position="268"/>
    </location>
</feature>
<evidence type="ECO:0000313" key="10">
    <source>
        <dbReference type="EMBL" id="ELV3679475.1"/>
    </source>
</evidence>
<evidence type="ECO:0000256" key="5">
    <source>
        <dbReference type="ARBA" id="ARBA00022692"/>
    </source>
</evidence>